<evidence type="ECO:0000259" key="1">
    <source>
        <dbReference type="PROSITE" id="PS51186"/>
    </source>
</evidence>
<feature type="domain" description="N-acetyltransferase" evidence="1">
    <location>
        <begin position="234"/>
        <end position="394"/>
    </location>
</feature>
<dbReference type="InterPro" id="IPR016181">
    <property type="entry name" value="Acyl_CoA_acyltransferase"/>
</dbReference>
<name>A0A6J4M003_9ACTN</name>
<dbReference type="InterPro" id="IPR000182">
    <property type="entry name" value="GNAT_dom"/>
</dbReference>
<evidence type="ECO:0000313" key="2">
    <source>
        <dbReference type="EMBL" id="CAA9344441.1"/>
    </source>
</evidence>
<dbReference type="InterPro" id="IPR051908">
    <property type="entry name" value="Ribosomal_N-acetyltransferase"/>
</dbReference>
<accession>A0A6J4M003</accession>
<dbReference type="PANTHER" id="PTHR43441">
    <property type="entry name" value="RIBOSOMAL-PROTEIN-SERINE ACETYLTRANSFERASE"/>
    <property type="match status" value="1"/>
</dbReference>
<dbReference type="Gene3D" id="3.40.630.30">
    <property type="match status" value="2"/>
</dbReference>
<reference evidence="2" key="1">
    <citation type="submission" date="2020-02" db="EMBL/GenBank/DDBJ databases">
        <authorList>
            <person name="Meier V. D."/>
        </authorList>
    </citation>
    <scope>NUCLEOTIDE SEQUENCE</scope>
    <source>
        <strain evidence="2">AVDCRST_MAG72</strain>
    </source>
</reference>
<organism evidence="2">
    <name type="scientific">uncultured Nocardioidaceae bacterium</name>
    <dbReference type="NCBI Taxonomy" id="253824"/>
    <lineage>
        <taxon>Bacteria</taxon>
        <taxon>Bacillati</taxon>
        <taxon>Actinomycetota</taxon>
        <taxon>Actinomycetes</taxon>
        <taxon>Propionibacteriales</taxon>
        <taxon>Nocardioidaceae</taxon>
        <taxon>environmental samples</taxon>
    </lineage>
</organism>
<dbReference type="GO" id="GO:0005737">
    <property type="term" value="C:cytoplasm"/>
    <property type="evidence" value="ECO:0007669"/>
    <property type="project" value="TreeGrafter"/>
</dbReference>
<dbReference type="PANTHER" id="PTHR43441:SF10">
    <property type="entry name" value="ACETYLTRANSFERASE"/>
    <property type="match status" value="1"/>
</dbReference>
<dbReference type="PROSITE" id="PS51186">
    <property type="entry name" value="GNAT"/>
    <property type="match status" value="2"/>
</dbReference>
<gene>
    <name evidence="2" type="ORF">AVDCRST_MAG72-1008</name>
</gene>
<feature type="domain" description="N-acetyltransferase" evidence="1">
    <location>
        <begin position="37"/>
        <end position="207"/>
    </location>
</feature>
<protein>
    <recommendedName>
        <fullName evidence="1">N-acetyltransferase domain-containing protein</fullName>
    </recommendedName>
</protein>
<dbReference type="GO" id="GO:1990189">
    <property type="term" value="F:protein N-terminal-serine acetyltransferase activity"/>
    <property type="evidence" value="ECO:0007669"/>
    <property type="project" value="TreeGrafter"/>
</dbReference>
<proteinExistence type="predicted"/>
<dbReference type="EMBL" id="CADCUJ010000047">
    <property type="protein sequence ID" value="CAA9344441.1"/>
    <property type="molecule type" value="Genomic_DNA"/>
</dbReference>
<dbReference type="Pfam" id="PF13302">
    <property type="entry name" value="Acetyltransf_3"/>
    <property type="match status" value="2"/>
</dbReference>
<dbReference type="AlphaFoldDB" id="A0A6J4M003"/>
<dbReference type="GO" id="GO:0008999">
    <property type="term" value="F:protein-N-terminal-alanine acetyltransferase activity"/>
    <property type="evidence" value="ECO:0007669"/>
    <property type="project" value="TreeGrafter"/>
</dbReference>
<dbReference type="SUPFAM" id="SSF55729">
    <property type="entry name" value="Acyl-CoA N-acyltransferases (Nat)"/>
    <property type="match status" value="2"/>
</dbReference>
<sequence length="398" mass="43906">MANTIGPRVNGLRAHITTGRVVEVTLLDVPTLTDGTVTLRGHREGDIAGVHEQCVDPLSQRWTTVPVPYTFQDARGFVTERVPSGWRDGSEWAFAVEADDEGTPRFAGTVSLRDEGDLRAEVAYGSHPWARGGGTMLRALNLLLDWGFADKHLRTVIWWANRGNWSSRRLAWRLGFSFDGTVRQWLPQRGELLDGWVGGLLAADPREPRYRWYDVPRIAGRSVALRAHHADDAARIEEACSDGRTTAWLARLPQPYTTQDALTFIDSRQEAAATGTGVHWAMADPDSDDLVGNISVFDLEAEEVGEIGYWTHPAHRGRGLMQEACALVVRHAFVPESDGGLGLRRLKVCSAQGNAASRHVIESCGFTQTGRMRGGIPLGDGSRADAITYDLLAEEYRR</sequence>